<protein>
    <recommendedName>
        <fullName evidence="4">Lipoprotein</fullName>
    </recommendedName>
</protein>
<evidence type="ECO:0000313" key="2">
    <source>
        <dbReference type="EMBL" id="MCI4681380.1"/>
    </source>
</evidence>
<feature type="chain" id="PRO_5045130302" description="Lipoprotein" evidence="1">
    <location>
        <begin position="18"/>
        <end position="103"/>
    </location>
</feature>
<dbReference type="EMBL" id="JAIVFP010000001">
    <property type="protein sequence ID" value="MCI4681380.1"/>
    <property type="molecule type" value="Genomic_DNA"/>
</dbReference>
<dbReference type="Proteomes" id="UP001139104">
    <property type="component" value="Unassembled WGS sequence"/>
</dbReference>
<gene>
    <name evidence="2" type="ORF">K2U94_01110</name>
</gene>
<name>A0ABS9Z231_9HYPH</name>
<organism evidence="2 3">
    <name type="scientific">Candidatus Rhodoblastus alkanivorans</name>
    <dbReference type="NCBI Taxonomy" id="2954117"/>
    <lineage>
        <taxon>Bacteria</taxon>
        <taxon>Pseudomonadati</taxon>
        <taxon>Pseudomonadota</taxon>
        <taxon>Alphaproteobacteria</taxon>
        <taxon>Hyphomicrobiales</taxon>
        <taxon>Rhodoblastaceae</taxon>
        <taxon>Rhodoblastus</taxon>
    </lineage>
</organism>
<keyword evidence="3" id="KW-1185">Reference proteome</keyword>
<sequence>MKISFLAPLLLSSAALSGCSSYQSQPEPAAVLLPRGAITPQPSLRMALMDCAMYDPFRGAYVDKLSTMPEPELYIYIRGGTPAHVACMRALGWETSAGPFYKL</sequence>
<reference evidence="2" key="1">
    <citation type="journal article" date="2022" name="ISME J.">
        <title>Identification of active gaseous-alkane degraders at natural gas seeps.</title>
        <authorList>
            <person name="Farhan Ul Haque M."/>
            <person name="Hernandez M."/>
            <person name="Crombie A.T."/>
            <person name="Murrell J.C."/>
        </authorList>
    </citation>
    <scope>NUCLEOTIDE SEQUENCE</scope>
    <source>
        <strain evidence="2">PC2</strain>
    </source>
</reference>
<comment type="caution">
    <text evidence="2">The sequence shown here is derived from an EMBL/GenBank/DDBJ whole genome shotgun (WGS) entry which is preliminary data.</text>
</comment>
<evidence type="ECO:0000313" key="3">
    <source>
        <dbReference type="Proteomes" id="UP001139104"/>
    </source>
</evidence>
<evidence type="ECO:0008006" key="4">
    <source>
        <dbReference type="Google" id="ProtNLM"/>
    </source>
</evidence>
<dbReference type="PROSITE" id="PS51257">
    <property type="entry name" value="PROKAR_LIPOPROTEIN"/>
    <property type="match status" value="1"/>
</dbReference>
<evidence type="ECO:0000256" key="1">
    <source>
        <dbReference type="SAM" id="SignalP"/>
    </source>
</evidence>
<keyword evidence="1" id="KW-0732">Signal</keyword>
<dbReference type="RefSeq" id="WP_243065450.1">
    <property type="nucleotide sequence ID" value="NZ_JAIVFK010000011.1"/>
</dbReference>
<feature type="signal peptide" evidence="1">
    <location>
        <begin position="1"/>
        <end position="17"/>
    </location>
</feature>
<accession>A0ABS9Z231</accession>
<proteinExistence type="predicted"/>